<organism evidence="1 2">
    <name type="scientific">Demequina lutea</name>
    <dbReference type="NCBI Taxonomy" id="431489"/>
    <lineage>
        <taxon>Bacteria</taxon>
        <taxon>Bacillati</taxon>
        <taxon>Actinomycetota</taxon>
        <taxon>Actinomycetes</taxon>
        <taxon>Micrococcales</taxon>
        <taxon>Demequinaceae</taxon>
        <taxon>Demequina</taxon>
    </lineage>
</organism>
<accession>A0A7Y9ZC83</accession>
<dbReference type="Proteomes" id="UP000547973">
    <property type="component" value="Unassembled WGS sequence"/>
</dbReference>
<dbReference type="EMBL" id="JACBZO010000001">
    <property type="protein sequence ID" value="NYI41320.1"/>
    <property type="molecule type" value="Genomic_DNA"/>
</dbReference>
<proteinExistence type="predicted"/>
<dbReference type="Pfam" id="PF07920">
    <property type="entry name" value="DUF1684"/>
    <property type="match status" value="1"/>
</dbReference>
<keyword evidence="2" id="KW-1185">Reference proteome</keyword>
<dbReference type="AlphaFoldDB" id="A0A7Y9ZC83"/>
<evidence type="ECO:0008006" key="3">
    <source>
        <dbReference type="Google" id="ProtNLM"/>
    </source>
</evidence>
<dbReference type="InterPro" id="IPR012467">
    <property type="entry name" value="DUF1684"/>
</dbReference>
<gene>
    <name evidence="1" type="ORF">BKA03_001439</name>
</gene>
<comment type="caution">
    <text evidence="1">The sequence shown here is derived from an EMBL/GenBank/DDBJ whole genome shotgun (WGS) entry which is preliminary data.</text>
</comment>
<evidence type="ECO:0000313" key="1">
    <source>
        <dbReference type="EMBL" id="NYI41320.1"/>
    </source>
</evidence>
<dbReference type="PANTHER" id="PTHR41913">
    <property type="entry name" value="DUF1684 DOMAIN-CONTAINING PROTEIN"/>
    <property type="match status" value="1"/>
</dbReference>
<sequence>MALDAMDVLDWRRRVAGIYRDVRAEPDAARAHQSWVEARLDLLATHAASPVPAAERAIFAGGRVAPYDAAFRFVVPVDTHIEPERREVQTGTDGVVAFERIGRVHLDGFGSLDVWWLDSYGGGLFLPFRDATSGVSTYGAGRYLLDTTKGADLGGDASNLVIDLNFGYQPSCAYDEDWACPLPGVGNRLEAEVPVGELFR</sequence>
<reference evidence="1 2" key="1">
    <citation type="submission" date="2020-07" db="EMBL/GenBank/DDBJ databases">
        <title>Sequencing the genomes of 1000 actinobacteria strains.</title>
        <authorList>
            <person name="Klenk H.-P."/>
        </authorList>
    </citation>
    <scope>NUCLEOTIDE SEQUENCE [LARGE SCALE GENOMIC DNA]</scope>
    <source>
        <strain evidence="1 2">DSM 19970</strain>
    </source>
</reference>
<name>A0A7Y9ZC83_9MICO</name>
<protein>
    <recommendedName>
        <fullName evidence="3">DUF1684 domain-containing protein</fullName>
    </recommendedName>
</protein>
<dbReference type="PANTHER" id="PTHR41913:SF1">
    <property type="entry name" value="DUF1684 DOMAIN-CONTAINING PROTEIN"/>
    <property type="match status" value="1"/>
</dbReference>
<evidence type="ECO:0000313" key="2">
    <source>
        <dbReference type="Proteomes" id="UP000547973"/>
    </source>
</evidence>
<dbReference type="RefSeq" id="WP_257020111.1">
    <property type="nucleotide sequence ID" value="NZ_JACBZO010000001.1"/>
</dbReference>